<keyword evidence="3" id="KW-1185">Reference proteome</keyword>
<proteinExistence type="predicted"/>
<name>A0A9Q1IRR9_SYNKA</name>
<dbReference type="EMBL" id="JAINUF010000009">
    <property type="protein sequence ID" value="KAJ8350796.1"/>
    <property type="molecule type" value="Genomic_DNA"/>
</dbReference>
<feature type="region of interest" description="Disordered" evidence="1">
    <location>
        <begin position="1"/>
        <end position="71"/>
    </location>
</feature>
<gene>
    <name evidence="2" type="ORF">SKAU_G00259260</name>
</gene>
<dbReference type="Proteomes" id="UP001152622">
    <property type="component" value="Chromosome 9"/>
</dbReference>
<evidence type="ECO:0000313" key="3">
    <source>
        <dbReference type="Proteomes" id="UP001152622"/>
    </source>
</evidence>
<sequence>MPTKGGASYDLHSSFLRPPVSIKQRGAKAPNASPKSAPSHPRPYGPAEGRQTDPWLGQRTQTPRTRSSTGH</sequence>
<protein>
    <submittedName>
        <fullName evidence="2">Uncharacterized protein</fullName>
    </submittedName>
</protein>
<reference evidence="2" key="1">
    <citation type="journal article" date="2023" name="Science">
        <title>Genome structures resolve the early diversification of teleost fishes.</title>
        <authorList>
            <person name="Parey E."/>
            <person name="Louis A."/>
            <person name="Montfort J."/>
            <person name="Bouchez O."/>
            <person name="Roques C."/>
            <person name="Iampietro C."/>
            <person name="Lluch J."/>
            <person name="Castinel A."/>
            <person name="Donnadieu C."/>
            <person name="Desvignes T."/>
            <person name="Floi Bucao C."/>
            <person name="Jouanno E."/>
            <person name="Wen M."/>
            <person name="Mejri S."/>
            <person name="Dirks R."/>
            <person name="Jansen H."/>
            <person name="Henkel C."/>
            <person name="Chen W.J."/>
            <person name="Zahm M."/>
            <person name="Cabau C."/>
            <person name="Klopp C."/>
            <person name="Thompson A.W."/>
            <person name="Robinson-Rechavi M."/>
            <person name="Braasch I."/>
            <person name="Lecointre G."/>
            <person name="Bobe J."/>
            <person name="Postlethwait J.H."/>
            <person name="Berthelot C."/>
            <person name="Roest Crollius H."/>
            <person name="Guiguen Y."/>
        </authorList>
    </citation>
    <scope>NUCLEOTIDE SEQUENCE</scope>
    <source>
        <strain evidence="2">WJC10195</strain>
    </source>
</reference>
<feature type="compositionally biased region" description="Low complexity" evidence="1">
    <location>
        <begin position="58"/>
        <end position="71"/>
    </location>
</feature>
<comment type="caution">
    <text evidence="2">The sequence shown here is derived from an EMBL/GenBank/DDBJ whole genome shotgun (WGS) entry which is preliminary data.</text>
</comment>
<organism evidence="2 3">
    <name type="scientific">Synaphobranchus kaupii</name>
    <name type="common">Kaup's arrowtooth eel</name>
    <dbReference type="NCBI Taxonomy" id="118154"/>
    <lineage>
        <taxon>Eukaryota</taxon>
        <taxon>Metazoa</taxon>
        <taxon>Chordata</taxon>
        <taxon>Craniata</taxon>
        <taxon>Vertebrata</taxon>
        <taxon>Euteleostomi</taxon>
        <taxon>Actinopterygii</taxon>
        <taxon>Neopterygii</taxon>
        <taxon>Teleostei</taxon>
        <taxon>Anguilliformes</taxon>
        <taxon>Synaphobranchidae</taxon>
        <taxon>Synaphobranchus</taxon>
    </lineage>
</organism>
<dbReference type="AlphaFoldDB" id="A0A9Q1IRR9"/>
<feature type="compositionally biased region" description="Low complexity" evidence="1">
    <location>
        <begin position="27"/>
        <end position="39"/>
    </location>
</feature>
<accession>A0A9Q1IRR9</accession>
<evidence type="ECO:0000256" key="1">
    <source>
        <dbReference type="SAM" id="MobiDB-lite"/>
    </source>
</evidence>
<evidence type="ECO:0000313" key="2">
    <source>
        <dbReference type="EMBL" id="KAJ8350796.1"/>
    </source>
</evidence>